<evidence type="ECO:0000259" key="4">
    <source>
        <dbReference type="SMART" id="SM00101"/>
    </source>
</evidence>
<evidence type="ECO:0000256" key="3">
    <source>
        <dbReference type="SAM" id="Coils"/>
    </source>
</evidence>
<dbReference type="PIRSF" id="PIRSF000868">
    <property type="entry name" value="14-3-3"/>
    <property type="match status" value="1"/>
</dbReference>
<feature type="coiled-coil region" evidence="3">
    <location>
        <begin position="78"/>
        <end position="105"/>
    </location>
</feature>
<reference evidence="6" key="1">
    <citation type="submission" date="2022-11" db="UniProtKB">
        <authorList>
            <consortium name="WormBaseParasite"/>
        </authorList>
    </citation>
    <scope>IDENTIFICATION</scope>
</reference>
<keyword evidence="3" id="KW-0175">Coiled coil</keyword>
<proteinExistence type="inferred from homology"/>
<keyword evidence="5" id="KW-1185">Reference proteome</keyword>
<feature type="domain" description="14-3-3" evidence="4">
    <location>
        <begin position="4"/>
        <end position="242"/>
    </location>
</feature>
<sequence length="260" mass="30015">MSAKEDLIYRAKLAEQADRHNDMSKLMLQVAESSEKELLEEERNLFSYAFKNSVGARRNSWRVLTTHELKLDETDPKKQVAKNYREEVEIELRELCNQVLEVVDKSLLPKCVAAVSKVFYSKMKGDYMRYLAEISSGDARQEVVEKSRAAYGEAFELAKKEMSPAHPIRLGLALNFAVFYYEIDNSPDKACHLAKQSFDDALPGVDTIDDGMKQDSSMILQLLRDNLNLWTVMDSDEDEETQPMVMPRGTRLQRWTRRLY</sequence>
<dbReference type="InterPro" id="IPR000308">
    <property type="entry name" value="14-3-3"/>
</dbReference>
<dbReference type="PRINTS" id="PR00305">
    <property type="entry name" value="1433ZETA"/>
</dbReference>
<dbReference type="SUPFAM" id="SSF48445">
    <property type="entry name" value="14-3-3 protein"/>
    <property type="match status" value="1"/>
</dbReference>
<dbReference type="InterPro" id="IPR023410">
    <property type="entry name" value="14-3-3_domain"/>
</dbReference>
<dbReference type="AlphaFoldDB" id="A0A915DI19"/>
<dbReference type="WBParaSite" id="jg19476">
    <property type="protein sequence ID" value="jg19476"/>
    <property type="gene ID" value="jg19476"/>
</dbReference>
<dbReference type="Gene3D" id="1.20.190.20">
    <property type="entry name" value="14-3-3 domain"/>
    <property type="match status" value="1"/>
</dbReference>
<protein>
    <submittedName>
        <fullName evidence="6">14-3-3 domain-containing protein</fullName>
    </submittedName>
</protein>
<comment type="similarity">
    <text evidence="1">Belongs to the 14-3-3 family.</text>
</comment>
<accession>A0A915DI19</accession>
<organism evidence="5 6">
    <name type="scientific">Ditylenchus dipsaci</name>
    <dbReference type="NCBI Taxonomy" id="166011"/>
    <lineage>
        <taxon>Eukaryota</taxon>
        <taxon>Metazoa</taxon>
        <taxon>Ecdysozoa</taxon>
        <taxon>Nematoda</taxon>
        <taxon>Chromadorea</taxon>
        <taxon>Rhabditida</taxon>
        <taxon>Tylenchina</taxon>
        <taxon>Tylenchomorpha</taxon>
        <taxon>Sphaerularioidea</taxon>
        <taxon>Anguinidae</taxon>
        <taxon>Anguininae</taxon>
        <taxon>Ditylenchus</taxon>
    </lineage>
</organism>
<dbReference type="PANTHER" id="PTHR18860">
    <property type="entry name" value="14-3-3 PROTEIN"/>
    <property type="match status" value="1"/>
</dbReference>
<dbReference type="InterPro" id="IPR036815">
    <property type="entry name" value="14-3-3_dom_sf"/>
</dbReference>
<dbReference type="Pfam" id="PF00244">
    <property type="entry name" value="14-3-3"/>
    <property type="match status" value="1"/>
</dbReference>
<evidence type="ECO:0000256" key="2">
    <source>
        <dbReference type="PIRSR" id="PIRSR000868-1"/>
    </source>
</evidence>
<evidence type="ECO:0000256" key="1">
    <source>
        <dbReference type="ARBA" id="ARBA00006141"/>
    </source>
</evidence>
<dbReference type="SMART" id="SM00101">
    <property type="entry name" value="14_3_3"/>
    <property type="match status" value="1"/>
</dbReference>
<feature type="site" description="Interaction with phosphoserine on interacting protein" evidence="2">
    <location>
        <position position="129"/>
    </location>
</feature>
<dbReference type="Proteomes" id="UP000887574">
    <property type="component" value="Unplaced"/>
</dbReference>
<evidence type="ECO:0000313" key="5">
    <source>
        <dbReference type="Proteomes" id="UP000887574"/>
    </source>
</evidence>
<evidence type="ECO:0000313" key="6">
    <source>
        <dbReference type="WBParaSite" id="jg19476"/>
    </source>
</evidence>
<feature type="site" description="Interaction with phosphoserine on interacting protein" evidence="2">
    <location>
        <position position="58"/>
    </location>
</feature>
<name>A0A915DI19_9BILA</name>